<name>A0A5C0B235_9BURK</name>
<feature type="chain" id="PRO_5022985674" description="DUF3558 domain-containing protein" evidence="1">
    <location>
        <begin position="27"/>
        <end position="203"/>
    </location>
</feature>
<accession>A0A5C0B235</accession>
<evidence type="ECO:0000313" key="2">
    <source>
        <dbReference type="EMBL" id="QEI08652.1"/>
    </source>
</evidence>
<dbReference type="EMBL" id="CP043046">
    <property type="protein sequence ID" value="QEI08652.1"/>
    <property type="molecule type" value="Genomic_DNA"/>
</dbReference>
<evidence type="ECO:0008006" key="4">
    <source>
        <dbReference type="Google" id="ProtNLM"/>
    </source>
</evidence>
<gene>
    <name evidence="2" type="ORF">FXN63_24500</name>
</gene>
<proteinExistence type="predicted"/>
<sequence>MQSPTFFRAASRWLLLALSLMVVALAAWRDSPQPDTPLLEAARPMPLPNCAEVEKALSGLLQGMTLNPDVERDLAPPPWPELSCTWREPVLMNKGLTVKVSKPVEEEVDWLARLQQSPRVDDPRLAEREIVAYMAAMPKGEDDPLGTTLTVGTRHFRVSISGLAMLGMSRGYPNLTLPSALEGTLKIYDASAAVPGVVLRPVH</sequence>
<evidence type="ECO:0000313" key="3">
    <source>
        <dbReference type="Proteomes" id="UP000325161"/>
    </source>
</evidence>
<dbReference type="KEGG" id="pacr:FXN63_24500"/>
<dbReference type="RefSeq" id="WP_148818123.1">
    <property type="nucleotide sequence ID" value="NZ_CP043046.1"/>
</dbReference>
<keyword evidence="1" id="KW-0732">Signal</keyword>
<reference evidence="2 3" key="1">
    <citation type="submission" date="2019-08" db="EMBL/GenBank/DDBJ databases">
        <title>Amphibian skin-associated Pigmentiphaga: genome sequence and occurrence across geography and hosts.</title>
        <authorList>
            <person name="Bletz M.C."/>
            <person name="Bunk B."/>
            <person name="Sproeer C."/>
            <person name="Biwer P."/>
            <person name="Reiter S."/>
            <person name="Rabemananjara F.C.E."/>
            <person name="Schulz S."/>
            <person name="Overmann J."/>
            <person name="Vences M."/>
        </authorList>
    </citation>
    <scope>NUCLEOTIDE SEQUENCE [LARGE SCALE GENOMIC DNA]</scope>
    <source>
        <strain evidence="2 3">Mada1488</strain>
    </source>
</reference>
<protein>
    <recommendedName>
        <fullName evidence="4">DUF3558 domain-containing protein</fullName>
    </recommendedName>
</protein>
<keyword evidence="3" id="KW-1185">Reference proteome</keyword>
<evidence type="ECO:0000256" key="1">
    <source>
        <dbReference type="SAM" id="SignalP"/>
    </source>
</evidence>
<organism evidence="2 3">
    <name type="scientific">Pigmentiphaga aceris</name>
    <dbReference type="NCBI Taxonomy" id="1940612"/>
    <lineage>
        <taxon>Bacteria</taxon>
        <taxon>Pseudomonadati</taxon>
        <taxon>Pseudomonadota</taxon>
        <taxon>Betaproteobacteria</taxon>
        <taxon>Burkholderiales</taxon>
        <taxon>Alcaligenaceae</taxon>
        <taxon>Pigmentiphaga</taxon>
    </lineage>
</organism>
<dbReference type="Proteomes" id="UP000325161">
    <property type="component" value="Chromosome"/>
</dbReference>
<dbReference type="AlphaFoldDB" id="A0A5C0B235"/>
<feature type="signal peptide" evidence="1">
    <location>
        <begin position="1"/>
        <end position="26"/>
    </location>
</feature>